<feature type="compositionally biased region" description="Gly residues" evidence="1">
    <location>
        <begin position="1220"/>
        <end position="1239"/>
    </location>
</feature>
<sequence length="1584" mass="166807">SPTFSTTAKPAVQEEEEDELGDWGRRRRMLPPSTPTETNATKTVLAADDREQQQQYLRGGARGAVGAAASLAAVGTSARAAVGAPPGAGAVRPVPGAGAAVGASERRIEPGPGGLFRRLTQGTTDAPRDTTRARAVGERPTTALTSPPAAVLVRAPQVALAGVGAAATTVVTPQGVRAPLPLVGLPLVGLPLGAPPSAAQGWDGAPGDQEDEDDGEEMGAWRAPRRRLEQESWRSENTQDQHSRVDSWRAENREDPSQEEQPEDAGSTWNEDSRRDHQLQQQPQEPQEPQQGQELHPRQEFHQSQEAQPRQEQVQEVLRLPEALWSSTDVVRALCFQRPRRFLLATENELMRLLRAPQGAVLRMPALAPHYRCLLHALCLRFHMGDEESKTVPPEILISTTSTSLAPVLPLAALVPHTWAGSSPSSWEQGRSDPWMKGGAKSLTPCPGLRIPAACDLTAFAPGTSSGAATDGDIVAAKAAASTGAVGVLQHEMRLMPGNWEFLEPPWPVNDQSRDGGGFVVTFSAEEALAGGGVAVALCEAGGGAREPLQQLLARVHGQSDHFQRRQGAGNFHVLLVEPAPAVAGQEGLRWSLRFGGSEGACEGRWQDSRTLLCAHSSSPSRSSSSSTFWVATYADPDGHGVLVEAGVDRFPWGRVFRAKAQYGSGNYPPLRQVAMAGLSTTHGMHLSALSLETCVCPDLASRDHVVQLTCVSNRGGTAERSPWWMQPGRQGLVAVIDGLAVCESPDAAYALQNRAATAGGGGWEATTLAQSPLDDDASESSASVQRRRATTVAALGQQAALELGLHEWVLAGSADGLATGLPFSISQASTTVIVRGEAQILPAAPMYQAPARSLPPPPATAPPTPPVHQQTLLQQLQQPHQTPQAPQQTNQLQQFQQLQHQLQQQNQQQQQPLSTAPFQKLSASAASFNPDAPSFNPEAPAFNPDAPAFNPGASSANTAVQLQQQQPPSPSSWNPGLSVTAAVFTPGSGAAATASAPDLSYGPVATGGAAGSGGGEMEYGYPEGGYAEGYEGYTEGQEGYYAGGDYGYEGQQYQTELSSDAAMFVPGAGQGDGCGSSQLSASAQEFAPGGAADYGQTGSYDDQYWGEGGGYGTSDNMNGRPGQQQRAWAADGSWEGKGASANAAGKGWSEGKGWQSDVQGNSWDAETGQQLGAKGKGWEGGSMGGGGEGGSQRWDGGPMGKGGEGGGGPKGKGWESGPKGKGGWEGGPKGKGWEGGPKGKYWESAQKGKGLENGKSKGKAIGKDWEGKGPQAKGWQGEAGAKGKSSSRNDWQAEAPSKGREKDWEADGDGHRKGGGGKKSGADDWDDRQGWSGKGRASDGRNDDNNANSNGKWENRGWKDEKWEDKDAWKWKDEWKTQWRRDAGKGGGDSAGKGGGGKERGDKWKQREDDRREDRWSAQGTGTSGSTGKGNGAKGGGKASTAERPPMRRRNEREAASESDGESSSQASASDGSNSDAGGRGGKGSKKVDSNRKEQWQQRQQLRQQLQQQRQLTRQERDPLEGGAPGHGEDRGHEEVGDDGGAAASAKAVVIDKRAFHGFAMRHLLGGKQRGPQAADQPADASD</sequence>
<feature type="compositionally biased region" description="Polar residues" evidence="1">
    <location>
        <begin position="1157"/>
        <end position="1171"/>
    </location>
</feature>
<feature type="compositionally biased region" description="Basic and acidic residues" evidence="1">
    <location>
        <begin position="1298"/>
        <end position="1313"/>
    </location>
</feature>
<evidence type="ECO:0000256" key="1">
    <source>
        <dbReference type="SAM" id="MobiDB-lite"/>
    </source>
</evidence>
<name>A0A813EWB0_POLGL</name>
<feature type="compositionally biased region" description="Polar residues" evidence="1">
    <location>
        <begin position="1114"/>
        <end position="1127"/>
    </location>
</feature>
<feature type="compositionally biased region" description="Basic and acidic residues" evidence="1">
    <location>
        <begin position="1397"/>
        <end position="1417"/>
    </location>
</feature>
<accession>A0A813EWB0</accession>
<feature type="compositionally biased region" description="Basic and acidic residues" evidence="1">
    <location>
        <begin position="226"/>
        <end position="256"/>
    </location>
</feature>
<dbReference type="GO" id="GO:0003676">
    <property type="term" value="F:nucleic acid binding"/>
    <property type="evidence" value="ECO:0007669"/>
    <property type="project" value="InterPro"/>
</dbReference>
<feature type="region of interest" description="Disordered" evidence="1">
    <location>
        <begin position="1109"/>
        <end position="1545"/>
    </location>
</feature>
<dbReference type="Gene3D" id="3.30.1370.50">
    <property type="entry name" value="R3H-like domain"/>
    <property type="match status" value="1"/>
</dbReference>
<feature type="compositionally biased region" description="Gly residues" evidence="1">
    <location>
        <begin position="1175"/>
        <end position="1191"/>
    </location>
</feature>
<organism evidence="2 3">
    <name type="scientific">Polarella glacialis</name>
    <name type="common">Dinoflagellate</name>
    <dbReference type="NCBI Taxonomy" id="89957"/>
    <lineage>
        <taxon>Eukaryota</taxon>
        <taxon>Sar</taxon>
        <taxon>Alveolata</taxon>
        <taxon>Dinophyceae</taxon>
        <taxon>Suessiales</taxon>
        <taxon>Suessiaceae</taxon>
        <taxon>Polarella</taxon>
    </lineage>
</organism>
<feature type="compositionally biased region" description="Pro residues" evidence="1">
    <location>
        <begin position="854"/>
        <end position="867"/>
    </location>
</feature>
<feature type="compositionally biased region" description="Basic and acidic residues" evidence="1">
    <location>
        <begin position="1250"/>
        <end position="1268"/>
    </location>
</feature>
<dbReference type="InterPro" id="IPR036867">
    <property type="entry name" value="R3H_dom_sf"/>
</dbReference>
<dbReference type="Proteomes" id="UP000654075">
    <property type="component" value="Unassembled WGS sequence"/>
</dbReference>
<feature type="compositionally biased region" description="Low complexity" evidence="1">
    <location>
        <begin position="1137"/>
        <end position="1148"/>
    </location>
</feature>
<feature type="region of interest" description="Disordered" evidence="1">
    <location>
        <begin position="1"/>
        <end position="42"/>
    </location>
</feature>
<reference evidence="2" key="1">
    <citation type="submission" date="2021-02" db="EMBL/GenBank/DDBJ databases">
        <authorList>
            <person name="Dougan E. K."/>
            <person name="Rhodes N."/>
            <person name="Thang M."/>
            <person name="Chan C."/>
        </authorList>
    </citation>
    <scope>NUCLEOTIDE SEQUENCE</scope>
</reference>
<protein>
    <recommendedName>
        <fullName evidence="4">R3H domain-containing protein</fullName>
    </recommendedName>
</protein>
<evidence type="ECO:0000313" key="3">
    <source>
        <dbReference type="Proteomes" id="UP000654075"/>
    </source>
</evidence>
<comment type="caution">
    <text evidence="2">The sequence shown here is derived from an EMBL/GenBank/DDBJ whole genome shotgun (WGS) entry which is preliminary data.</text>
</comment>
<feature type="compositionally biased region" description="Polar residues" evidence="1">
    <location>
        <begin position="304"/>
        <end position="314"/>
    </location>
</feature>
<dbReference type="OrthoDB" id="489975at2759"/>
<feature type="compositionally biased region" description="Low complexity" evidence="1">
    <location>
        <begin position="1573"/>
        <end position="1584"/>
    </location>
</feature>
<dbReference type="SUPFAM" id="SSF82708">
    <property type="entry name" value="R3H domain"/>
    <property type="match status" value="1"/>
</dbReference>
<feature type="compositionally biased region" description="Basic and acidic residues" evidence="1">
    <location>
        <begin position="126"/>
        <end position="137"/>
    </location>
</feature>
<feature type="compositionally biased region" description="Acidic residues" evidence="1">
    <location>
        <begin position="208"/>
        <end position="217"/>
    </location>
</feature>
<evidence type="ECO:0008006" key="4">
    <source>
        <dbReference type="Google" id="ProtNLM"/>
    </source>
</evidence>
<feature type="compositionally biased region" description="Low complexity" evidence="1">
    <location>
        <begin position="279"/>
        <end position="294"/>
    </location>
</feature>
<gene>
    <name evidence="2" type="ORF">PGLA1383_LOCUS22308</name>
</gene>
<feature type="compositionally biased region" description="Low complexity" evidence="1">
    <location>
        <begin position="1463"/>
        <end position="1478"/>
    </location>
</feature>
<feature type="region of interest" description="Disordered" evidence="1">
    <location>
        <begin position="1565"/>
        <end position="1584"/>
    </location>
</feature>
<keyword evidence="3" id="KW-1185">Reference proteome</keyword>
<feature type="compositionally biased region" description="Gly residues" evidence="1">
    <location>
        <begin position="1386"/>
        <end position="1396"/>
    </location>
</feature>
<feature type="region of interest" description="Disordered" evidence="1">
    <location>
        <begin position="849"/>
        <end position="978"/>
    </location>
</feature>
<evidence type="ECO:0000313" key="2">
    <source>
        <dbReference type="EMBL" id="CAE8604123.1"/>
    </source>
</evidence>
<feature type="compositionally biased region" description="Basic and acidic residues" evidence="1">
    <location>
        <begin position="1354"/>
        <end position="1385"/>
    </location>
</feature>
<feature type="non-terminal residue" evidence="2">
    <location>
        <position position="1"/>
    </location>
</feature>
<feature type="compositionally biased region" description="Gly residues" evidence="1">
    <location>
        <begin position="1198"/>
        <end position="1212"/>
    </location>
</feature>
<feature type="compositionally biased region" description="Low complexity" evidence="1">
    <location>
        <begin position="936"/>
        <end position="954"/>
    </location>
</feature>
<feature type="compositionally biased region" description="Basic and acidic residues" evidence="1">
    <location>
        <begin position="1446"/>
        <end position="1457"/>
    </location>
</feature>
<feature type="region of interest" description="Disordered" evidence="1">
    <location>
        <begin position="196"/>
        <end position="314"/>
    </location>
</feature>
<feature type="compositionally biased region" description="Gly residues" evidence="1">
    <location>
        <begin position="1423"/>
        <end position="1439"/>
    </location>
</feature>
<feature type="compositionally biased region" description="Basic and acidic residues" evidence="1">
    <location>
        <begin position="1487"/>
        <end position="1497"/>
    </location>
</feature>
<proteinExistence type="predicted"/>
<feature type="region of interest" description="Disordered" evidence="1">
    <location>
        <begin position="102"/>
        <end position="143"/>
    </location>
</feature>
<dbReference type="EMBL" id="CAJNNV010016074">
    <property type="protein sequence ID" value="CAE8604123.1"/>
    <property type="molecule type" value="Genomic_DNA"/>
</dbReference>
<feature type="compositionally biased region" description="Low complexity" evidence="1">
    <location>
        <begin position="1498"/>
        <end position="1513"/>
    </location>
</feature>
<feature type="compositionally biased region" description="Low complexity" evidence="1">
    <location>
        <begin position="868"/>
        <end position="920"/>
    </location>
</feature>